<protein>
    <recommendedName>
        <fullName evidence="2">DUF7729 domain-containing protein</fullName>
    </recommendedName>
</protein>
<sequence>MSFIQFSANMTSFLSSSPYRPSRPSQPGESDVRPDGCSTSRHHQSRNPKLTSRFSTLVTLLMVLLVSSPVSAAAIPDDSHPLAHGMFLSRTEVDDHLDSHRAQEGQSRYGRNWIIESSLTDEAATLPILVAPEEDTEEHTSSHLHARSDASTNSLPTAFDTNLSNNFTAESCPKFFNAFLSNSTVTSCYPISLLLHDSTSFFHTLTSATATSHVLDLSCAASVDTCTSIFNRLATNLLKDDACGKDYKLGNPLVASAYTGFMTYEPVYRASCLKNPATNDYCFVDAATNASSPQDLDTYSIPAGYPTDDAPWPTCNKCLQASMDIFSRWAQVDGQPLTTSYLPSAMALNRHCGPNFANVNITVGEKAKTTSGAWGPAAVDWRLAGWTVALSLGMSLL</sequence>
<organism evidence="3 4">
    <name type="scientific">Aspergillus udagawae</name>
    <dbReference type="NCBI Taxonomy" id="91492"/>
    <lineage>
        <taxon>Eukaryota</taxon>
        <taxon>Fungi</taxon>
        <taxon>Dikarya</taxon>
        <taxon>Ascomycota</taxon>
        <taxon>Pezizomycotina</taxon>
        <taxon>Eurotiomycetes</taxon>
        <taxon>Eurotiomycetidae</taxon>
        <taxon>Eurotiales</taxon>
        <taxon>Aspergillaceae</taxon>
        <taxon>Aspergillus</taxon>
        <taxon>Aspergillus subgen. Fumigati</taxon>
    </lineage>
</organism>
<reference evidence="3" key="1">
    <citation type="journal article" date="2015" name="Genome Announc.">
        <title>Draft Genome Sequence of the Pathogenic Filamentous Fungus Aspergillus udagawae Strain IFM 46973T.</title>
        <authorList>
            <person name="Kusuya Y."/>
            <person name="Takahashi-Nakaguchi A."/>
            <person name="Takahashi H."/>
            <person name="Yaguchi T."/>
        </authorList>
    </citation>
    <scope>NUCLEOTIDE SEQUENCE</scope>
    <source>
        <strain evidence="3">IFM 46973</strain>
    </source>
</reference>
<feature type="region of interest" description="Disordered" evidence="1">
    <location>
        <begin position="15"/>
        <end position="49"/>
    </location>
</feature>
<dbReference type="AlphaFoldDB" id="A0A8E0R3I4"/>
<dbReference type="Proteomes" id="UP000036893">
    <property type="component" value="Unassembled WGS sequence"/>
</dbReference>
<evidence type="ECO:0000256" key="1">
    <source>
        <dbReference type="SAM" id="MobiDB-lite"/>
    </source>
</evidence>
<evidence type="ECO:0000313" key="3">
    <source>
        <dbReference type="EMBL" id="GIC94221.1"/>
    </source>
</evidence>
<dbReference type="GeneID" id="66998196"/>
<evidence type="ECO:0000259" key="2">
    <source>
        <dbReference type="Pfam" id="PF24855"/>
    </source>
</evidence>
<dbReference type="Pfam" id="PF24855">
    <property type="entry name" value="DUF7729"/>
    <property type="match status" value="1"/>
</dbReference>
<gene>
    <name evidence="3" type="ORF">Aud_010719</name>
</gene>
<dbReference type="RefSeq" id="XP_043151487.1">
    <property type="nucleotide sequence ID" value="XM_043295552.1"/>
</dbReference>
<dbReference type="PANTHER" id="PTHR39460">
    <property type="entry name" value="EXPRESSED PROTEIN"/>
    <property type="match status" value="1"/>
</dbReference>
<feature type="domain" description="DUF7729" evidence="2">
    <location>
        <begin position="154"/>
        <end position="360"/>
    </location>
</feature>
<evidence type="ECO:0000313" key="4">
    <source>
        <dbReference type="Proteomes" id="UP000036893"/>
    </source>
</evidence>
<accession>A0A8E0R3I4</accession>
<reference evidence="3" key="2">
    <citation type="submission" date="2021-01" db="EMBL/GenBank/DDBJ databases">
        <title>Pan-genome distribution and transcriptional activeness of fungal secondary metabolism genes in Aspergillus section Fumigati.</title>
        <authorList>
            <person name="Takahashi H."/>
            <person name="Umemura M."/>
            <person name="Ninomiya A."/>
            <person name="Kusuya Y."/>
            <person name="Urayama S."/>
            <person name="Shimizu M."/>
            <person name="Watanabe A."/>
            <person name="Kamei K."/>
            <person name="Yaguchi T."/>
            <person name="Hagiwara D."/>
        </authorList>
    </citation>
    <scope>NUCLEOTIDE SEQUENCE</scope>
    <source>
        <strain evidence="3">IFM 46973</strain>
    </source>
</reference>
<feature type="compositionally biased region" description="Low complexity" evidence="1">
    <location>
        <begin position="15"/>
        <end position="27"/>
    </location>
</feature>
<name>A0A8E0R3I4_9EURO</name>
<dbReference type="PANTHER" id="PTHR39460:SF1">
    <property type="entry name" value="C6 TRANSCRIPTION FACTOR"/>
    <property type="match status" value="1"/>
</dbReference>
<dbReference type="InterPro" id="IPR056146">
    <property type="entry name" value="DUF7729"/>
</dbReference>
<dbReference type="EMBL" id="BBXM02000009">
    <property type="protein sequence ID" value="GIC94221.1"/>
    <property type="molecule type" value="Genomic_DNA"/>
</dbReference>
<proteinExistence type="predicted"/>
<comment type="caution">
    <text evidence="3">The sequence shown here is derived from an EMBL/GenBank/DDBJ whole genome shotgun (WGS) entry which is preliminary data.</text>
</comment>